<feature type="domain" description="SHOCT" evidence="1">
    <location>
        <begin position="97"/>
        <end position="123"/>
    </location>
</feature>
<dbReference type="InterPro" id="IPR018649">
    <property type="entry name" value="SHOCT"/>
</dbReference>
<protein>
    <submittedName>
        <fullName evidence="2">SHOCT domain-containing protein</fullName>
    </submittedName>
</protein>
<dbReference type="Proteomes" id="UP000652755">
    <property type="component" value="Unassembled WGS sequence"/>
</dbReference>
<dbReference type="EMBL" id="JACRYL010000009">
    <property type="protein sequence ID" value="MBC6111135.1"/>
    <property type="molecule type" value="Genomic_DNA"/>
</dbReference>
<organism evidence="2 3">
    <name type="scientific">Pedobacter fastidiosus</name>
    <dbReference type="NCBI Taxonomy" id="2765361"/>
    <lineage>
        <taxon>Bacteria</taxon>
        <taxon>Pseudomonadati</taxon>
        <taxon>Bacteroidota</taxon>
        <taxon>Sphingobacteriia</taxon>
        <taxon>Sphingobacteriales</taxon>
        <taxon>Sphingobacteriaceae</taxon>
        <taxon>Pedobacter</taxon>
    </lineage>
</organism>
<gene>
    <name evidence="2" type="ORF">H7U22_11945</name>
</gene>
<evidence type="ECO:0000313" key="2">
    <source>
        <dbReference type="EMBL" id="MBC6111135.1"/>
    </source>
</evidence>
<evidence type="ECO:0000259" key="1">
    <source>
        <dbReference type="Pfam" id="PF09851"/>
    </source>
</evidence>
<proteinExistence type="predicted"/>
<accession>A0ABR7KSS5</accession>
<dbReference type="RefSeq" id="WP_187071595.1">
    <property type="nucleotide sequence ID" value="NZ_JACRYL010000009.1"/>
</dbReference>
<reference evidence="2 3" key="1">
    <citation type="submission" date="2020-08" db="EMBL/GenBank/DDBJ databases">
        <authorList>
            <person name="Sun Q."/>
            <person name="Inoue M."/>
        </authorList>
    </citation>
    <scope>NUCLEOTIDE SEQUENCE [LARGE SCALE GENOMIC DNA]</scope>
    <source>
        <strain evidence="2 3">CCM 8938</strain>
    </source>
</reference>
<comment type="caution">
    <text evidence="2">The sequence shown here is derived from an EMBL/GenBank/DDBJ whole genome shotgun (WGS) entry which is preliminary data.</text>
</comment>
<evidence type="ECO:0000313" key="3">
    <source>
        <dbReference type="Proteomes" id="UP000652755"/>
    </source>
</evidence>
<sequence length="126" mass="14802">MNSEKNKVGRPNSEDAFVSFPLRVPKSLKNWYDLMDQQDKLSLRKEMVGIIKSYTHIDENYNSKLKSLTDLKTEPIQELEPNHIAKVLQEEDETTFKLRKLKNIYENNLITQEEYEAKKANILDSL</sequence>
<dbReference type="Pfam" id="PF09851">
    <property type="entry name" value="SHOCT"/>
    <property type="match status" value="1"/>
</dbReference>
<name>A0ABR7KSS5_9SPHI</name>
<keyword evidence="3" id="KW-1185">Reference proteome</keyword>